<dbReference type="Proteomes" id="UP000051574">
    <property type="component" value="Unassembled WGS sequence"/>
</dbReference>
<dbReference type="SUPFAM" id="SSF144232">
    <property type="entry name" value="HIT/MYND zinc finger-like"/>
    <property type="match status" value="1"/>
</dbReference>
<dbReference type="InterPro" id="IPR002893">
    <property type="entry name" value="Znf_MYND"/>
</dbReference>
<dbReference type="EMBL" id="LJIG01000602">
    <property type="protein sequence ID" value="KRT86338.1"/>
    <property type="molecule type" value="Genomic_DNA"/>
</dbReference>
<feature type="compositionally biased region" description="Polar residues" evidence="4">
    <location>
        <begin position="235"/>
        <end position="250"/>
    </location>
</feature>
<feature type="compositionally biased region" description="Polar residues" evidence="4">
    <location>
        <begin position="1256"/>
        <end position="1274"/>
    </location>
</feature>
<keyword evidence="7" id="KW-1185">Reference proteome</keyword>
<evidence type="ECO:0000256" key="1">
    <source>
        <dbReference type="ARBA" id="ARBA00022723"/>
    </source>
</evidence>
<feature type="region of interest" description="Disordered" evidence="4">
    <location>
        <begin position="1253"/>
        <end position="1275"/>
    </location>
</feature>
<keyword evidence="3" id="KW-0862">Zinc</keyword>
<feature type="compositionally biased region" description="Basic and acidic residues" evidence="4">
    <location>
        <begin position="251"/>
        <end position="285"/>
    </location>
</feature>
<feature type="region of interest" description="Disordered" evidence="4">
    <location>
        <begin position="1437"/>
        <end position="1456"/>
    </location>
</feature>
<evidence type="ECO:0000313" key="6">
    <source>
        <dbReference type="EMBL" id="KRT86338.1"/>
    </source>
</evidence>
<feature type="region of interest" description="Disordered" evidence="4">
    <location>
        <begin position="235"/>
        <end position="285"/>
    </location>
</feature>
<evidence type="ECO:0000256" key="3">
    <source>
        <dbReference type="ARBA" id="ARBA00022833"/>
    </source>
</evidence>
<name>A0A0T6BG64_9SCAR</name>
<feature type="region of interest" description="Disordered" evidence="4">
    <location>
        <begin position="807"/>
        <end position="844"/>
    </location>
</feature>
<accession>A0A0T6BG64</accession>
<evidence type="ECO:0000256" key="4">
    <source>
        <dbReference type="SAM" id="MobiDB-lite"/>
    </source>
</evidence>
<dbReference type="Gene3D" id="6.10.140.2220">
    <property type="match status" value="1"/>
</dbReference>
<comment type="caution">
    <text evidence="6">The sequence shown here is derived from an EMBL/GenBank/DDBJ whole genome shotgun (WGS) entry which is preliminary data.</text>
</comment>
<evidence type="ECO:0000259" key="5">
    <source>
        <dbReference type="Pfam" id="PF01753"/>
    </source>
</evidence>
<proteinExistence type="predicted"/>
<keyword evidence="1" id="KW-0479">Metal-binding</keyword>
<dbReference type="OrthoDB" id="6784770at2759"/>
<reference evidence="6 7" key="1">
    <citation type="submission" date="2015-09" db="EMBL/GenBank/DDBJ databases">
        <title>Draft genome of the scarab beetle Oryctes borbonicus.</title>
        <authorList>
            <person name="Meyer J.M."/>
            <person name="Markov G.V."/>
            <person name="Baskaran P."/>
            <person name="Herrmann M."/>
            <person name="Sommer R.J."/>
            <person name="Roedelsperger C."/>
        </authorList>
    </citation>
    <scope>NUCLEOTIDE SEQUENCE [LARGE SCALE GENOMIC DNA]</scope>
    <source>
        <strain evidence="6">OB123</strain>
        <tissue evidence="6">Whole animal</tissue>
    </source>
</reference>
<sequence length="1517" mass="172419">MDLRRLGWTDNDVSYRVKKGRLQRQDEMDIFYPNFEDRIYYPKDKCSDTGHTYGEYTNASHPYNNQYVYQNRDYWTEYSYYYGNTDYGRRGYPLNRQTRYRASKSRINNGYQQYSRSNYSCSKVDTTETVYKNQIYSGLPTVSNGNNNTEKCTEGSISLDELSDAETVQLEDGHDVMGKDERFKSDVKEFNVQQQDILGYDNRSNCSNWKISHYTKQFDSVSKLGQSRVSENMNKQISDTSASMSKTQSISKDKTNDNGDRNIEKPFRQHMSKNDKRRPLEQHQTKAVDKINAADFTETYANVAINTKRNDKQKKTSILGDMLLFEGDNNSIATYASEKVKEIVVYKENFRKMPGESNITHSGDKYSISNNKDNNHNICKENHKNGNVIMHKTDLKEKEKFDKPHCSNKDICERKESIQNPEIKRDETVTKTVKKSSNHEGNCEKSKYGAELKCARSTELSKNQVQVPVETKIDNKVTTNIKKKEGNGEKCKYDKEPKHPQSILASVKIKTNDKLDKSNNKCSQGDIVEKYNHGAEPKYTQSTQLSNQRQVSVTEISDTTKSDALFTSEDICRLNTELANLEPGNKSLSEDALSDMEVQQIMSNTDVQLINDVEGKANTRLRVRGRSCSLHDRRQSIQGRREADIPNLSRSKSLQARDFLCYTPFRITRSMSNNWLLTSGIDDGNIQRTFDGKSGSRRVAAAAIRKRRRTIDPSEIPSKKPSLFSEQTPYVKPPEIEFDYTPRHSDSPIGDVDASEIPSDVTVIYNEADSTDPRRKSNTFKININGRELIKYTDYVKENATLLQKNQTKPKVAIPKKIGSRRKSSTSSKDHDPNSVPSTKVAITPRRSLAEDGIDYVPPKKVSIQSTQSFFPRSPQISTTGEILAKKCDKLRRLSSSNKYSKCESSEAKDNSIHIIAANNGSVVDNIVKNVACKENTKRELPPKRRNSINARIRHYNDVVQSLSFTAEFCTPLRSNEPKKCNASLKIEEDRLVKAKITIVQSLLHKPEENSKQKSAPLPVRRNFVNTPATIDLNIIFDDLANLFSVIQTMKGLQHSCMGLFYALSVPIALKNSELTIANEFYDNRIRYWTNLFQNLCERLKSETCSARRFVFNLMVCVKNRNPQMSYGWFLNILNLIINTNSPSTPSMSYVKTLKLFVSALTGKRTQEVNTIVNASVGVQSERSSNPVDQQIRQNGGRVPTTSIQSIFSTEQLRTLQHQMKSYTKLVYNHKYIVPRSSSHKFPLANTGVIKKPTKQDTLSKQPLQQRQRSFNSSEHFRPKYSALSFIPSLLTIPSIKVKVPPCPVPNTRTSNYNTSRRATVISTSDNSSYPITIPANDTVFPSTIASTTRSQNTELQSSIENNATRPEIVNMDLGLQTNNHDTVAPQVVEDLQSTHMHDEFVDAEHYLSFNNIFNSSTEQNRSVSDVLRIHSIGDQRSADNVDLPPRTASNDSGMDSPSQVDCLVYENRICLCGKPAVYLCPCKAVIYCSEACQLVDWEQHRQSYDHQRNSAISKEI</sequence>
<dbReference type="Pfam" id="PF01753">
    <property type="entry name" value="zf-MYND"/>
    <property type="match status" value="1"/>
</dbReference>
<gene>
    <name evidence="6" type="ORF">AMK59_2237</name>
</gene>
<dbReference type="GO" id="GO:0008270">
    <property type="term" value="F:zinc ion binding"/>
    <property type="evidence" value="ECO:0007669"/>
    <property type="project" value="UniProtKB-KW"/>
</dbReference>
<protein>
    <recommendedName>
        <fullName evidence="5">MYND-type domain-containing protein</fullName>
    </recommendedName>
</protein>
<feature type="domain" description="MYND-type" evidence="5">
    <location>
        <begin position="1472"/>
        <end position="1503"/>
    </location>
</feature>
<evidence type="ECO:0000313" key="7">
    <source>
        <dbReference type="Proteomes" id="UP000051574"/>
    </source>
</evidence>
<organism evidence="6 7">
    <name type="scientific">Oryctes borbonicus</name>
    <dbReference type="NCBI Taxonomy" id="1629725"/>
    <lineage>
        <taxon>Eukaryota</taxon>
        <taxon>Metazoa</taxon>
        <taxon>Ecdysozoa</taxon>
        <taxon>Arthropoda</taxon>
        <taxon>Hexapoda</taxon>
        <taxon>Insecta</taxon>
        <taxon>Pterygota</taxon>
        <taxon>Neoptera</taxon>
        <taxon>Endopterygota</taxon>
        <taxon>Coleoptera</taxon>
        <taxon>Polyphaga</taxon>
        <taxon>Scarabaeiformia</taxon>
        <taxon>Scarabaeidae</taxon>
        <taxon>Dynastinae</taxon>
        <taxon>Oryctes</taxon>
    </lineage>
</organism>
<keyword evidence="2" id="KW-0863">Zinc-finger</keyword>
<evidence type="ECO:0000256" key="2">
    <source>
        <dbReference type="ARBA" id="ARBA00022771"/>
    </source>
</evidence>